<comment type="caution">
    <text evidence="1">The sequence shown here is derived from an EMBL/GenBank/DDBJ whole genome shotgun (WGS) entry which is preliminary data.</text>
</comment>
<reference evidence="1 2" key="1">
    <citation type="submission" date="2018-03" db="EMBL/GenBank/DDBJ databases">
        <title>Whole genome sequencing of Histamine producing bacteria.</title>
        <authorList>
            <person name="Butler K."/>
        </authorList>
    </citation>
    <scope>NUCLEOTIDE SEQUENCE [LARGE SCALE GENOMIC DNA]</scope>
    <source>
        <strain evidence="1 2">DSM 23343</strain>
    </source>
</reference>
<evidence type="ECO:0000313" key="1">
    <source>
        <dbReference type="EMBL" id="PSU03938.1"/>
    </source>
</evidence>
<dbReference type="EMBL" id="PYLY01000020">
    <property type="protein sequence ID" value="PSU03938.1"/>
    <property type="molecule type" value="Genomic_DNA"/>
</dbReference>
<dbReference type="OrthoDB" id="5827585at2"/>
<dbReference type="RefSeq" id="WP_060996863.1">
    <property type="nucleotide sequence ID" value="NZ_LNQZ01000002.1"/>
</dbReference>
<gene>
    <name evidence="1" type="ORF">C0W81_10995</name>
</gene>
<evidence type="ECO:0000313" key="2">
    <source>
        <dbReference type="Proteomes" id="UP000241858"/>
    </source>
</evidence>
<proteinExistence type="predicted"/>
<dbReference type="AlphaFoldDB" id="A0A2T3HX98"/>
<accession>A0A2T3HX98</accession>
<sequence>MTENITVEVSNYRNTPKKVSIKACCDKDKNLSGTVIIPLEKYESVGLIQSLTQGMNNNNQIINDRCKALLNYIASGATIRMNCYAK</sequence>
<organism evidence="1 2">
    <name type="scientific">Photobacterium aquimaris</name>
    <dbReference type="NCBI Taxonomy" id="512643"/>
    <lineage>
        <taxon>Bacteria</taxon>
        <taxon>Pseudomonadati</taxon>
        <taxon>Pseudomonadota</taxon>
        <taxon>Gammaproteobacteria</taxon>
        <taxon>Vibrionales</taxon>
        <taxon>Vibrionaceae</taxon>
        <taxon>Photobacterium</taxon>
    </lineage>
</organism>
<dbReference type="Proteomes" id="UP000241858">
    <property type="component" value="Unassembled WGS sequence"/>
</dbReference>
<name>A0A2T3HX98_9GAMM</name>
<protein>
    <submittedName>
        <fullName evidence="1">Uncharacterized protein</fullName>
    </submittedName>
</protein>